<evidence type="ECO:0000256" key="10">
    <source>
        <dbReference type="ARBA" id="ARBA00048697"/>
    </source>
</evidence>
<feature type="binding site" evidence="11">
    <location>
        <position position="27"/>
    </location>
    <ligand>
        <name>S-adenosyl-L-methionine</name>
        <dbReference type="ChEBI" id="CHEBI:59789"/>
    </ligand>
</feature>
<dbReference type="EMBL" id="DTPI01000008">
    <property type="protein sequence ID" value="HGE65757.1"/>
    <property type="molecule type" value="Genomic_DNA"/>
</dbReference>
<feature type="binding site" evidence="11">
    <location>
        <position position="112"/>
    </location>
    <ligand>
        <name>S-adenosyl-L-methionine</name>
        <dbReference type="ChEBI" id="CHEBI:59789"/>
    </ligand>
</feature>
<dbReference type="PANTHER" id="PTHR22960">
    <property type="entry name" value="MOLYBDOPTERIN COFACTOR SYNTHESIS PROTEIN A"/>
    <property type="match status" value="1"/>
</dbReference>
<dbReference type="Gene3D" id="3.20.20.70">
    <property type="entry name" value="Aldolase class I"/>
    <property type="match status" value="1"/>
</dbReference>
<evidence type="ECO:0000256" key="8">
    <source>
        <dbReference type="ARBA" id="ARBA00023150"/>
    </source>
</evidence>
<dbReference type="SUPFAM" id="SSF102114">
    <property type="entry name" value="Radical SAM enzymes"/>
    <property type="match status" value="1"/>
</dbReference>
<evidence type="ECO:0000256" key="6">
    <source>
        <dbReference type="ARBA" id="ARBA00023014"/>
    </source>
</evidence>
<dbReference type="NCBIfam" id="NF001199">
    <property type="entry name" value="PRK00164.2-1"/>
    <property type="match status" value="1"/>
</dbReference>
<dbReference type="PROSITE" id="PS01305">
    <property type="entry name" value="MOAA_NIFB_PQQE"/>
    <property type="match status" value="1"/>
</dbReference>
<accession>A0A7C3YBQ9</accession>
<evidence type="ECO:0000256" key="9">
    <source>
        <dbReference type="ARBA" id="ARBA00023239"/>
    </source>
</evidence>
<dbReference type="GO" id="GO:0046872">
    <property type="term" value="F:metal ion binding"/>
    <property type="evidence" value="ECO:0007669"/>
    <property type="project" value="UniProtKB-KW"/>
</dbReference>
<dbReference type="EC" id="4.1.99.22" evidence="11"/>
<evidence type="ECO:0000259" key="12">
    <source>
        <dbReference type="PROSITE" id="PS51918"/>
    </source>
</evidence>
<evidence type="ECO:0000256" key="5">
    <source>
        <dbReference type="ARBA" id="ARBA00023004"/>
    </source>
</evidence>
<dbReference type="UniPathway" id="UPA00344"/>
<keyword evidence="1 11" id="KW-0004">4Fe-4S</keyword>
<keyword evidence="2 11" id="KW-0949">S-adenosyl-L-methionine</keyword>
<dbReference type="InterPro" id="IPR006638">
    <property type="entry name" value="Elp3/MiaA/NifB-like_rSAM"/>
</dbReference>
<dbReference type="NCBIfam" id="TIGR02668">
    <property type="entry name" value="moaA_archaeal"/>
    <property type="match status" value="1"/>
</dbReference>
<feature type="binding site" evidence="11">
    <location>
        <position position="64"/>
    </location>
    <ligand>
        <name>S-adenosyl-L-methionine</name>
        <dbReference type="ChEBI" id="CHEBI:59789"/>
    </ligand>
</feature>
<evidence type="ECO:0000313" key="14">
    <source>
        <dbReference type="EMBL" id="HHF47784.1"/>
    </source>
</evidence>
<feature type="binding site" evidence="11">
    <location>
        <position position="240"/>
    </location>
    <ligand>
        <name>[4Fe-4S] cluster</name>
        <dbReference type="ChEBI" id="CHEBI:49883"/>
        <label>2</label>
        <note>4Fe-4S-substrate</note>
    </ligand>
</feature>
<evidence type="ECO:0000256" key="1">
    <source>
        <dbReference type="ARBA" id="ARBA00022485"/>
    </source>
</evidence>
<dbReference type="SFLD" id="SFLDS00029">
    <property type="entry name" value="Radical_SAM"/>
    <property type="match status" value="1"/>
</dbReference>
<comment type="catalytic activity">
    <reaction evidence="10 11">
        <text>GTP + AH2 + S-adenosyl-L-methionine = (8S)-3',8-cyclo-7,8-dihydroguanosine 5'-triphosphate + 5'-deoxyadenosine + L-methionine + A + H(+)</text>
        <dbReference type="Rhea" id="RHEA:49576"/>
        <dbReference type="ChEBI" id="CHEBI:13193"/>
        <dbReference type="ChEBI" id="CHEBI:15378"/>
        <dbReference type="ChEBI" id="CHEBI:17319"/>
        <dbReference type="ChEBI" id="CHEBI:17499"/>
        <dbReference type="ChEBI" id="CHEBI:37565"/>
        <dbReference type="ChEBI" id="CHEBI:57844"/>
        <dbReference type="ChEBI" id="CHEBI:59789"/>
        <dbReference type="ChEBI" id="CHEBI:131766"/>
        <dbReference type="EC" id="4.1.99.22"/>
    </reaction>
</comment>
<keyword evidence="5 11" id="KW-0408">Iron</keyword>
<dbReference type="InterPro" id="IPR000385">
    <property type="entry name" value="MoaA_NifB_PqqE_Fe-S-bd_CS"/>
</dbReference>
<dbReference type="GO" id="GO:0005525">
    <property type="term" value="F:GTP binding"/>
    <property type="evidence" value="ECO:0007669"/>
    <property type="project" value="UniProtKB-UniRule"/>
</dbReference>
<reference evidence="13" key="1">
    <citation type="journal article" date="2020" name="mSystems">
        <title>Genome- and Community-Level Interaction Insights into Carbon Utilization and Element Cycling Functions of Hydrothermarchaeota in Hydrothermal Sediment.</title>
        <authorList>
            <person name="Zhou Z."/>
            <person name="Liu Y."/>
            <person name="Xu W."/>
            <person name="Pan J."/>
            <person name="Luo Z.H."/>
            <person name="Li M."/>
        </authorList>
    </citation>
    <scope>NUCLEOTIDE SEQUENCE [LARGE SCALE GENOMIC DNA]</scope>
    <source>
        <strain evidence="14">SpSt-10</strain>
        <strain evidence="13">SpSt-97</strain>
    </source>
</reference>
<keyword evidence="9 11" id="KW-0456">Lyase</keyword>
<feature type="binding site" evidence="11">
    <location>
        <position position="257"/>
    </location>
    <ligand>
        <name>[4Fe-4S] cluster</name>
        <dbReference type="ChEBI" id="CHEBI:49883"/>
        <label>2</label>
        <note>4Fe-4S-substrate</note>
    </ligand>
</feature>
<feature type="binding site" evidence="11">
    <location>
        <position position="88"/>
    </location>
    <ligand>
        <name>GTP</name>
        <dbReference type="ChEBI" id="CHEBI:37565"/>
    </ligand>
</feature>
<dbReference type="InterPro" id="IPR050105">
    <property type="entry name" value="MoCo_biosynth_MoaA/MoaC"/>
</dbReference>
<dbReference type="HAMAP" id="MF_01225_A">
    <property type="entry name" value="MoaA_A"/>
    <property type="match status" value="1"/>
</dbReference>
<dbReference type="SFLD" id="SFLDG01383">
    <property type="entry name" value="cyclic_pyranopterin_phosphate"/>
    <property type="match status" value="1"/>
</dbReference>
<dbReference type="GO" id="GO:0061798">
    <property type="term" value="F:GTP 3',8'-cyclase activity"/>
    <property type="evidence" value="ECO:0007669"/>
    <property type="project" value="UniProtKB-UniRule"/>
</dbReference>
<comment type="caution">
    <text evidence="11">Lacks conserved residue(s) required for the propagation of feature annotation.</text>
</comment>
<dbReference type="GO" id="GO:0006777">
    <property type="term" value="P:Mo-molybdopterin cofactor biosynthetic process"/>
    <property type="evidence" value="ECO:0007669"/>
    <property type="project" value="UniProtKB-UniRule"/>
</dbReference>
<dbReference type="InterPro" id="IPR013785">
    <property type="entry name" value="Aldolase_TIM"/>
</dbReference>
<dbReference type="PROSITE" id="PS51918">
    <property type="entry name" value="RADICAL_SAM"/>
    <property type="match status" value="1"/>
</dbReference>
<feature type="binding site" evidence="11">
    <location>
        <position position="21"/>
    </location>
    <ligand>
        <name>[4Fe-4S] cluster</name>
        <dbReference type="ChEBI" id="CHEBI:49883"/>
        <label>1</label>
        <note>4Fe-4S-S-AdoMet</note>
    </ligand>
</feature>
<dbReference type="AlphaFoldDB" id="A0A7C3YBQ9"/>
<comment type="caution">
    <text evidence="13">The sequence shown here is derived from an EMBL/GenBank/DDBJ whole genome shotgun (WGS) entry which is preliminary data.</text>
</comment>
<dbReference type="InterPro" id="IPR040064">
    <property type="entry name" value="MoaA-like"/>
</dbReference>
<dbReference type="InterPro" id="IPR010505">
    <property type="entry name" value="MoaA_twitch"/>
</dbReference>
<dbReference type="CDD" id="cd01335">
    <property type="entry name" value="Radical_SAM"/>
    <property type="match status" value="1"/>
</dbReference>
<sequence>MLIDRFGRVITNLRISVTSRCNLNCLYCHKEGYLTNSELTPDEIATFAEVFKKLGIKKVKLTGGEPLIRKDIVEILEKLPKFEEISMTTNGILLEKFAEELKEAGLDRVNVSLDTLDEAKYRAMTRGGDINKVLKGIESAVEVGLTPVKINMVVIKGFNVDEIDDMIEFVKRYKRKVILQLIELVPLNNDFSGYFDVYTLIDKFKNAKEIRVRSMQRRKQFIFEDYAVELVKPMDNSEFCKACNKIRITADGKIKPCLMRNDNLINIRELKGETLIDAIRKAVMLREPFYKG</sequence>
<evidence type="ECO:0000256" key="4">
    <source>
        <dbReference type="ARBA" id="ARBA00022741"/>
    </source>
</evidence>
<dbReference type="InterPro" id="IPR007197">
    <property type="entry name" value="rSAM"/>
</dbReference>
<proteinExistence type="inferred from homology"/>
<protein>
    <recommendedName>
        <fullName evidence="11">Probable GTP 3',8-cyclase</fullName>
        <ecNumber evidence="11">4.1.99.22</ecNumber>
    </recommendedName>
    <alternativeName>
        <fullName evidence="11">Molybdenum cofactor biosynthesis protein A</fullName>
    </alternativeName>
</protein>
<comment type="cofactor">
    <cofactor evidence="11">
        <name>[4Fe-4S] cluster</name>
        <dbReference type="ChEBI" id="CHEBI:49883"/>
    </cofactor>
    <text evidence="11">Binds 2 [4Fe-4S] clusters. Binds 1 [4Fe-4S] cluster coordinated with 3 cysteines and an exchangeable S-adenosyl-L-methionine and 1 [4Fe-4S] cluster coordinated with 3 cysteines and the GTP-derived substrate.</text>
</comment>
<keyword evidence="3 11" id="KW-0479">Metal-binding</keyword>
<dbReference type="Pfam" id="PF06463">
    <property type="entry name" value="Mob_synth_C"/>
    <property type="match status" value="1"/>
</dbReference>
<comment type="function">
    <text evidence="11">Catalyzes the cyclization of GTP to (8S)-3',8-cyclo-7,8-dihydroguanosine 5'-triphosphate.</text>
</comment>
<dbReference type="Pfam" id="PF04055">
    <property type="entry name" value="Radical_SAM"/>
    <property type="match status" value="1"/>
</dbReference>
<comment type="pathway">
    <text evidence="11">Cofactor biosynthesis; molybdopterin biosynthesis.</text>
</comment>
<name>A0A7C3YBQ9_9EURY</name>
<evidence type="ECO:0000256" key="2">
    <source>
        <dbReference type="ARBA" id="ARBA00022691"/>
    </source>
</evidence>
<evidence type="ECO:0000256" key="3">
    <source>
        <dbReference type="ARBA" id="ARBA00022723"/>
    </source>
</evidence>
<keyword evidence="4 11" id="KW-0547">Nucleotide-binding</keyword>
<dbReference type="PANTHER" id="PTHR22960:SF0">
    <property type="entry name" value="MOLYBDENUM COFACTOR BIOSYNTHESIS PROTEIN 1"/>
    <property type="match status" value="1"/>
</dbReference>
<dbReference type="EMBL" id="DRUC01000014">
    <property type="protein sequence ID" value="HHF47784.1"/>
    <property type="molecule type" value="Genomic_DNA"/>
</dbReference>
<keyword evidence="6 11" id="KW-0411">Iron-sulfur</keyword>
<comment type="similarity">
    <text evidence="11">Belongs to the radical SAM superfamily. MoaA family.</text>
</comment>
<dbReference type="SFLD" id="SFLDG01386">
    <property type="entry name" value="main_SPASM_domain-containing"/>
    <property type="match status" value="1"/>
</dbReference>
<feature type="binding site" evidence="11">
    <location>
        <position position="25"/>
    </location>
    <ligand>
        <name>[4Fe-4S] cluster</name>
        <dbReference type="ChEBI" id="CHEBI:49883"/>
        <label>1</label>
        <note>4Fe-4S-S-AdoMet</note>
    </ligand>
</feature>
<feature type="binding site" evidence="11">
    <location>
        <position position="28"/>
    </location>
    <ligand>
        <name>[4Fe-4S] cluster</name>
        <dbReference type="ChEBI" id="CHEBI:49883"/>
        <label>1</label>
        <note>4Fe-4S-S-AdoMet</note>
    </ligand>
</feature>
<dbReference type="GO" id="GO:0051539">
    <property type="term" value="F:4 iron, 4 sulfur cluster binding"/>
    <property type="evidence" value="ECO:0007669"/>
    <property type="project" value="UniProtKB-UniRule"/>
</dbReference>
<evidence type="ECO:0000256" key="11">
    <source>
        <dbReference type="HAMAP-Rule" id="MF_01225"/>
    </source>
</evidence>
<feature type="binding site" evidence="11">
    <location>
        <position position="243"/>
    </location>
    <ligand>
        <name>[4Fe-4S] cluster</name>
        <dbReference type="ChEBI" id="CHEBI:49883"/>
        <label>2</label>
        <note>4Fe-4S-substrate</note>
    </ligand>
</feature>
<keyword evidence="8 11" id="KW-0501">Molybdenum cofactor biosynthesis</keyword>
<dbReference type="SFLD" id="SFLDG01067">
    <property type="entry name" value="SPASM/twitch_domain_containing"/>
    <property type="match status" value="1"/>
</dbReference>
<feature type="domain" description="Radical SAM core" evidence="12">
    <location>
        <begin position="5"/>
        <end position="224"/>
    </location>
</feature>
<dbReference type="InterPro" id="IPR058240">
    <property type="entry name" value="rSAM_sf"/>
</dbReference>
<evidence type="ECO:0000313" key="13">
    <source>
        <dbReference type="EMBL" id="HGE65757.1"/>
    </source>
</evidence>
<gene>
    <name evidence="11 13" type="primary">moaA</name>
    <name evidence="14" type="ORF">ENL48_00800</name>
    <name evidence="13" type="ORF">ENX77_01295</name>
</gene>
<dbReference type="GO" id="GO:1904047">
    <property type="term" value="F:S-adenosyl-L-methionine binding"/>
    <property type="evidence" value="ECO:0007669"/>
    <property type="project" value="UniProtKB-UniRule"/>
</dbReference>
<dbReference type="SMART" id="SM00729">
    <property type="entry name" value="Elp3"/>
    <property type="match status" value="1"/>
</dbReference>
<keyword evidence="7 11" id="KW-0342">GTP-binding</keyword>
<dbReference type="InterPro" id="IPR013485">
    <property type="entry name" value="MoaA_arc"/>
</dbReference>
<feature type="binding site" evidence="11">
    <location>
        <position position="60"/>
    </location>
    <ligand>
        <name>GTP</name>
        <dbReference type="ChEBI" id="CHEBI:37565"/>
    </ligand>
</feature>
<feature type="binding site" evidence="11">
    <location>
        <position position="14"/>
    </location>
    <ligand>
        <name>GTP</name>
        <dbReference type="ChEBI" id="CHEBI:37565"/>
    </ligand>
</feature>
<organism evidence="13">
    <name type="scientific">Geoglobus ahangari</name>
    <dbReference type="NCBI Taxonomy" id="113653"/>
    <lineage>
        <taxon>Archaea</taxon>
        <taxon>Methanobacteriati</taxon>
        <taxon>Methanobacteriota</taxon>
        <taxon>Archaeoglobi</taxon>
        <taxon>Archaeoglobales</taxon>
        <taxon>Archaeoglobaceae</taxon>
        <taxon>Geoglobus</taxon>
    </lineage>
</organism>
<feature type="binding site" evidence="11">
    <location>
        <position position="149"/>
    </location>
    <ligand>
        <name>GTP</name>
        <dbReference type="ChEBI" id="CHEBI:37565"/>
    </ligand>
</feature>
<dbReference type="GO" id="GO:0061799">
    <property type="term" value="F:cyclic pyranopterin monophosphate synthase activity"/>
    <property type="evidence" value="ECO:0007669"/>
    <property type="project" value="TreeGrafter"/>
</dbReference>
<evidence type="ECO:0000256" key="7">
    <source>
        <dbReference type="ARBA" id="ARBA00023134"/>
    </source>
</evidence>